<name>A0A2P5HHQ4_DIAHE</name>
<dbReference type="Proteomes" id="UP000094444">
    <property type="component" value="Unassembled WGS sequence"/>
</dbReference>
<reference evidence="2" key="1">
    <citation type="submission" date="2017-09" db="EMBL/GenBank/DDBJ databases">
        <title>Polyketide synthases of a Diaporthe helianthi virulent isolate.</title>
        <authorList>
            <person name="Baroncelli R."/>
        </authorList>
    </citation>
    <scope>NUCLEOTIDE SEQUENCE [LARGE SCALE GENOMIC DNA]</scope>
    <source>
        <strain evidence="2">7/96</strain>
    </source>
</reference>
<protein>
    <submittedName>
        <fullName evidence="2">Uncharacterized protein</fullName>
    </submittedName>
</protein>
<gene>
    <name evidence="2" type="ORF">DHEL01_v211831</name>
</gene>
<feature type="compositionally biased region" description="Polar residues" evidence="1">
    <location>
        <begin position="1"/>
        <end position="10"/>
    </location>
</feature>
<organism evidence="2 3">
    <name type="scientific">Diaporthe helianthi</name>
    <dbReference type="NCBI Taxonomy" id="158607"/>
    <lineage>
        <taxon>Eukaryota</taxon>
        <taxon>Fungi</taxon>
        <taxon>Dikarya</taxon>
        <taxon>Ascomycota</taxon>
        <taxon>Pezizomycotina</taxon>
        <taxon>Sordariomycetes</taxon>
        <taxon>Sordariomycetidae</taxon>
        <taxon>Diaporthales</taxon>
        <taxon>Diaporthaceae</taxon>
        <taxon>Diaporthe</taxon>
    </lineage>
</organism>
<dbReference type="AlphaFoldDB" id="A0A2P5HHQ4"/>
<evidence type="ECO:0000313" key="3">
    <source>
        <dbReference type="Proteomes" id="UP000094444"/>
    </source>
</evidence>
<accession>A0A2P5HHQ4</accession>
<proteinExistence type="predicted"/>
<evidence type="ECO:0000256" key="1">
    <source>
        <dbReference type="SAM" id="MobiDB-lite"/>
    </source>
</evidence>
<dbReference type="OrthoDB" id="10471666at2759"/>
<keyword evidence="3" id="KW-1185">Reference proteome</keyword>
<feature type="compositionally biased region" description="Polar residues" evidence="1">
    <location>
        <begin position="160"/>
        <end position="169"/>
    </location>
</feature>
<dbReference type="InParanoid" id="A0A2P5HHQ4"/>
<comment type="caution">
    <text evidence="2">The sequence shown here is derived from an EMBL/GenBank/DDBJ whole genome shotgun (WGS) entry which is preliminary data.</text>
</comment>
<evidence type="ECO:0000313" key="2">
    <source>
        <dbReference type="EMBL" id="POS69776.1"/>
    </source>
</evidence>
<feature type="region of interest" description="Disordered" evidence="1">
    <location>
        <begin position="154"/>
        <end position="175"/>
    </location>
</feature>
<feature type="region of interest" description="Disordered" evidence="1">
    <location>
        <begin position="1"/>
        <end position="41"/>
    </location>
</feature>
<dbReference type="EMBL" id="MAVT02001999">
    <property type="protein sequence ID" value="POS69776.1"/>
    <property type="molecule type" value="Genomic_DNA"/>
</dbReference>
<sequence>MAGNKDSTSKPGPARQNGRPPPSYDTLYPPSPAASNAPGENITTLRDRWPRLALDPPLPQRTPFKTAEAAAKTALRGTGLAFEQTDPAVVAAHTAYAIAVAVSTSRSYTSFVAATTAAESAALIVAEGHRHHLSEDVKFQRAKNAIRRAAEHAVAVDAGNTPTGSWPSDNTRDSA</sequence>